<dbReference type="EMBL" id="CP058741">
    <property type="protein sequence ID" value="QOE29217.1"/>
    <property type="molecule type" value="Genomic_DNA"/>
</dbReference>
<protein>
    <submittedName>
        <fullName evidence="2">Uncharacterized protein</fullName>
    </submittedName>
</protein>
<sequence>MAQEQEKISREKKHTKISSEEISDGRKYSLLFLYDKVEVSC</sequence>
<evidence type="ECO:0000313" key="2">
    <source>
        <dbReference type="EMBL" id="QOE29217.1"/>
    </source>
</evidence>
<name>A0AB37G2T3_STRSU</name>
<dbReference type="AlphaFoldDB" id="A0AB37G2T3"/>
<evidence type="ECO:0000256" key="1">
    <source>
        <dbReference type="SAM" id="MobiDB-lite"/>
    </source>
</evidence>
<accession>A0AB37G2T3</accession>
<dbReference type="Proteomes" id="UP000516797">
    <property type="component" value="Chromosome"/>
</dbReference>
<dbReference type="RefSeq" id="WP_002939313.1">
    <property type="nucleotide sequence ID" value="NZ_PONP01000078.1"/>
</dbReference>
<reference evidence="2 3" key="1">
    <citation type="submission" date="2020-07" db="EMBL/GenBank/DDBJ databases">
        <title>Complete genome sequences of Streptococcus suis pig pathogenic strain 10, 13-00283-02 and 16085/3b.</title>
        <authorList>
            <person name="Bunk B."/>
            <person name="Jakobczak B."/>
            <person name="Florian V."/>
            <person name="Dittmar D."/>
            <person name="Maeder U."/>
            <person name="Jarek M."/>
            <person name="Baums C.G."/>
            <person name="Haeussler S."/>
            <person name="Voelker U."/>
            <person name="Michalik S."/>
        </authorList>
    </citation>
    <scope>NUCLEOTIDE SEQUENCE [LARGE SCALE GENOMIC DNA]</scope>
    <source>
        <strain evidence="2 3">13-00283-02</strain>
    </source>
</reference>
<gene>
    <name evidence="2" type="ORF">SSU1300283_01916</name>
</gene>
<organism evidence="2 3">
    <name type="scientific">Streptococcus suis</name>
    <dbReference type="NCBI Taxonomy" id="1307"/>
    <lineage>
        <taxon>Bacteria</taxon>
        <taxon>Bacillati</taxon>
        <taxon>Bacillota</taxon>
        <taxon>Bacilli</taxon>
        <taxon>Lactobacillales</taxon>
        <taxon>Streptococcaceae</taxon>
        <taxon>Streptococcus</taxon>
    </lineage>
</organism>
<proteinExistence type="predicted"/>
<feature type="region of interest" description="Disordered" evidence="1">
    <location>
        <begin position="1"/>
        <end position="21"/>
    </location>
</feature>
<evidence type="ECO:0000313" key="3">
    <source>
        <dbReference type="Proteomes" id="UP000516797"/>
    </source>
</evidence>